<gene>
    <name evidence="2" type="ORF">JGUZn3_24030</name>
</gene>
<evidence type="ECO:0000313" key="2">
    <source>
        <dbReference type="EMBL" id="QNT79603.1"/>
    </source>
</evidence>
<reference evidence="2 3" key="1">
    <citation type="submission" date="2020-08" db="EMBL/GenBank/DDBJ databases">
        <title>Complete genome sequence of Entomobacter blattae G55GP.</title>
        <authorList>
            <person name="Poehlein A."/>
            <person name="Guzman J."/>
            <person name="Daniel R."/>
            <person name="Vilcinskas A."/>
        </authorList>
    </citation>
    <scope>NUCLEOTIDE SEQUENCE [LARGE SCALE GENOMIC DNA]</scope>
    <source>
        <strain evidence="2 3">G55GP</strain>
    </source>
</reference>
<accession>A0A7H1NUZ3</accession>
<dbReference type="Pfam" id="PF08241">
    <property type="entry name" value="Methyltransf_11"/>
    <property type="match status" value="1"/>
</dbReference>
<sequence length="267" mass="30871">MEHTPSPQEMPLVCYNAFYNTPAGQAFKKHLGRILLQIWPTLHHLSLLGLGYTAPYIPLWQEQTQPTMTLWPVAEHTPLTFPNLSQHDNFFPSCCISSSENLPFPDSSIDRIFLIHPALSRKSLFHLIKESRRILKENGSMIIALPNRYNILGYMFPFHLEKKWGTFQCDRLFSAASLSIQKQYFVSFSPISRIPEPLYQGLDFIGRNLFPFLSGFILTEVCKTVYNPIPKEAMLFSRRLLTQSLSPQYNNANHYPQNSTEKEWTQT</sequence>
<dbReference type="SUPFAM" id="SSF53335">
    <property type="entry name" value="S-adenosyl-L-methionine-dependent methyltransferases"/>
    <property type="match status" value="1"/>
</dbReference>
<dbReference type="RefSeq" id="WP_203413748.1">
    <property type="nucleotide sequence ID" value="NZ_CP060244.1"/>
</dbReference>
<dbReference type="InterPro" id="IPR029063">
    <property type="entry name" value="SAM-dependent_MTases_sf"/>
</dbReference>
<dbReference type="Proteomes" id="UP000516349">
    <property type="component" value="Chromosome"/>
</dbReference>
<dbReference type="EMBL" id="CP060244">
    <property type="protein sequence ID" value="QNT79603.1"/>
    <property type="molecule type" value="Genomic_DNA"/>
</dbReference>
<evidence type="ECO:0000259" key="1">
    <source>
        <dbReference type="Pfam" id="PF08241"/>
    </source>
</evidence>
<evidence type="ECO:0000313" key="3">
    <source>
        <dbReference type="Proteomes" id="UP000516349"/>
    </source>
</evidence>
<dbReference type="InterPro" id="IPR013216">
    <property type="entry name" value="Methyltransf_11"/>
</dbReference>
<protein>
    <recommendedName>
        <fullName evidence="1">Methyltransferase type 11 domain-containing protein</fullName>
    </recommendedName>
</protein>
<feature type="domain" description="Methyltransferase type 11" evidence="1">
    <location>
        <begin position="93"/>
        <end position="143"/>
    </location>
</feature>
<dbReference type="Gene3D" id="3.40.50.150">
    <property type="entry name" value="Vaccinia Virus protein VP39"/>
    <property type="match status" value="1"/>
</dbReference>
<name>A0A7H1NUZ3_9PROT</name>
<dbReference type="AlphaFoldDB" id="A0A7H1NUZ3"/>
<organism evidence="2 3">
    <name type="scientific">Entomobacter blattae</name>
    <dbReference type="NCBI Taxonomy" id="2762277"/>
    <lineage>
        <taxon>Bacteria</taxon>
        <taxon>Pseudomonadati</taxon>
        <taxon>Pseudomonadota</taxon>
        <taxon>Alphaproteobacteria</taxon>
        <taxon>Acetobacterales</taxon>
        <taxon>Acetobacteraceae</taxon>
        <taxon>Entomobacter</taxon>
    </lineage>
</organism>
<dbReference type="KEGG" id="ebla:JGUZn3_24030"/>
<proteinExistence type="predicted"/>
<dbReference type="GO" id="GO:0008757">
    <property type="term" value="F:S-adenosylmethionine-dependent methyltransferase activity"/>
    <property type="evidence" value="ECO:0007669"/>
    <property type="project" value="InterPro"/>
</dbReference>
<keyword evidence="3" id="KW-1185">Reference proteome</keyword>